<evidence type="ECO:0000256" key="2">
    <source>
        <dbReference type="ARBA" id="ARBA00004940"/>
    </source>
</evidence>
<sequence length="445" mass="47035">MQRYDWSALDEGERERILRRPAQETRQSTADAVAEILATVRRDGDAALRVYAERFDGRVPEAFAVGIEEFDAAQRDLAPALRAAIDEAAERIAAFHRAGMTPAYALDTADGVRCERILRPIQRVGLYVPAGSAPLPSTALMLGVPAQLAGCREVILCTPPRRDGSADPAVLYAARRCGIERVFKLGGAQAIAAMAFGSASIGKCDKLFGPGNAYVTEAKRQVALIEGGAAIDMPAGPSEVLVIADRGARADFVAADLLSQAEHGADSQVILLSDDSALLDAVDRELERQLADLSRAPTARSALQSSRSIRVDSIDQALQVSNRYAPEHLILALRDARAALPAVDAAGSVFLGDWAPEALGDYCSGTNHVLPTSGAARYAGGLNVASFQIAITVQEVTPQGLQAIGPCAVELASAEGLDAHRQAVQIRQRALASHASSQDVQSQSV</sequence>
<dbReference type="GO" id="GO:0004399">
    <property type="term" value="F:histidinol dehydrogenase activity"/>
    <property type="evidence" value="ECO:0007669"/>
    <property type="project" value="UniProtKB-UniRule"/>
</dbReference>
<feature type="binding site" evidence="12 15">
    <location>
        <position position="127"/>
    </location>
    <ligand>
        <name>NAD(+)</name>
        <dbReference type="ChEBI" id="CHEBI:57540"/>
    </ligand>
</feature>
<evidence type="ECO:0000256" key="11">
    <source>
        <dbReference type="ARBA" id="ARBA00049489"/>
    </source>
</evidence>
<feature type="binding site" evidence="12 15">
    <location>
        <position position="212"/>
    </location>
    <ligand>
        <name>NAD(+)</name>
        <dbReference type="ChEBI" id="CHEBI:57540"/>
    </ligand>
</feature>
<dbReference type="EMBL" id="JAJA02000002">
    <property type="protein sequence ID" value="KWS02365.1"/>
    <property type="molecule type" value="Genomic_DNA"/>
</dbReference>
<dbReference type="NCBIfam" id="TIGR00069">
    <property type="entry name" value="hisD"/>
    <property type="match status" value="1"/>
</dbReference>
<dbReference type="Proteomes" id="UP000023435">
    <property type="component" value="Unassembled WGS sequence"/>
</dbReference>
<comment type="pathway">
    <text evidence="2 12">Amino-acid biosynthesis; L-histidine biosynthesis; L-histidine from 5-phospho-alpha-D-ribose 1-diphosphate: step 9/9.</text>
</comment>
<feature type="binding site" evidence="12 16">
    <location>
        <position position="415"/>
    </location>
    <ligand>
        <name>substrate</name>
    </ligand>
</feature>
<evidence type="ECO:0000256" key="9">
    <source>
        <dbReference type="ARBA" id="ARBA00023027"/>
    </source>
</evidence>
<dbReference type="Gene3D" id="3.40.50.1980">
    <property type="entry name" value="Nitrogenase molybdenum iron protein domain"/>
    <property type="match status" value="2"/>
</dbReference>
<dbReference type="PROSITE" id="PS00611">
    <property type="entry name" value="HISOL_DEHYDROGENASE"/>
    <property type="match status" value="1"/>
</dbReference>
<dbReference type="Pfam" id="PF00815">
    <property type="entry name" value="Histidinol_dh"/>
    <property type="match status" value="1"/>
</dbReference>
<dbReference type="AlphaFoldDB" id="A0A108U4F5"/>
<feature type="binding site" evidence="12 16">
    <location>
        <position position="361"/>
    </location>
    <ligand>
        <name>substrate</name>
    </ligand>
</feature>
<keyword evidence="9 12" id="KW-0520">NAD</keyword>
<keyword evidence="20" id="KW-1185">Reference proteome</keyword>
<evidence type="ECO:0000313" key="20">
    <source>
        <dbReference type="Proteomes" id="UP000023435"/>
    </source>
</evidence>
<evidence type="ECO:0000256" key="17">
    <source>
        <dbReference type="PIRSR" id="PIRSR000099-4"/>
    </source>
</evidence>
<keyword evidence="6 12" id="KW-0479">Metal-binding</keyword>
<evidence type="ECO:0000256" key="6">
    <source>
        <dbReference type="ARBA" id="ARBA00022723"/>
    </source>
</evidence>
<organism evidence="19 20">
    <name type="scientific">Lysobacter capsici AZ78</name>
    <dbReference type="NCBI Taxonomy" id="1444315"/>
    <lineage>
        <taxon>Bacteria</taxon>
        <taxon>Pseudomonadati</taxon>
        <taxon>Pseudomonadota</taxon>
        <taxon>Gammaproteobacteria</taxon>
        <taxon>Lysobacterales</taxon>
        <taxon>Lysobacteraceae</taxon>
        <taxon>Lysobacter</taxon>
    </lineage>
</organism>
<comment type="function">
    <text evidence="1 12">Catalyzes the sequential NAD-dependent oxidations of L-histidinol to L-histidinaldehyde and then to L-histidine.</text>
</comment>
<dbReference type="RefSeq" id="WP_051546819.1">
    <property type="nucleotide sequence ID" value="NZ_JAJA02000002.1"/>
</dbReference>
<feature type="binding site" evidence="12 16">
    <location>
        <position position="260"/>
    </location>
    <ligand>
        <name>substrate</name>
    </ligand>
</feature>
<evidence type="ECO:0000256" key="16">
    <source>
        <dbReference type="PIRSR" id="PIRSR000099-3"/>
    </source>
</evidence>
<dbReference type="CDD" id="cd06572">
    <property type="entry name" value="Histidinol_dh"/>
    <property type="match status" value="1"/>
</dbReference>
<dbReference type="GO" id="GO:0005829">
    <property type="term" value="C:cytosol"/>
    <property type="evidence" value="ECO:0007669"/>
    <property type="project" value="TreeGrafter"/>
</dbReference>
<feature type="binding site" evidence="12 17">
    <location>
        <position position="263"/>
    </location>
    <ligand>
        <name>Zn(2+)</name>
        <dbReference type="ChEBI" id="CHEBI:29105"/>
    </ligand>
</feature>
<keyword evidence="10 12" id="KW-0368">Histidine biosynthesis</keyword>
<feature type="binding site" evidence="12 17">
    <location>
        <position position="361"/>
    </location>
    <ligand>
        <name>Zn(2+)</name>
        <dbReference type="ChEBI" id="CHEBI:29105"/>
    </ligand>
</feature>
<feature type="active site" description="Proton acceptor" evidence="12 14">
    <location>
        <position position="327"/>
    </location>
</feature>
<evidence type="ECO:0000313" key="19">
    <source>
        <dbReference type="EMBL" id="KWS02365.1"/>
    </source>
</evidence>
<dbReference type="InterPro" id="IPR012131">
    <property type="entry name" value="Hstdl_DH"/>
</dbReference>
<keyword evidence="8 12" id="KW-0560">Oxidoreductase</keyword>
<proteinExistence type="inferred from homology"/>
<dbReference type="GO" id="GO:0008270">
    <property type="term" value="F:zinc ion binding"/>
    <property type="evidence" value="ECO:0007669"/>
    <property type="project" value="UniProtKB-UniRule"/>
</dbReference>
<evidence type="ECO:0000256" key="14">
    <source>
        <dbReference type="PIRSR" id="PIRSR000099-1"/>
    </source>
</evidence>
<dbReference type="PANTHER" id="PTHR21256:SF2">
    <property type="entry name" value="HISTIDINE BIOSYNTHESIS TRIFUNCTIONAL PROTEIN"/>
    <property type="match status" value="1"/>
</dbReference>
<dbReference type="FunFam" id="3.40.50.1980:FF:000001">
    <property type="entry name" value="Histidinol dehydrogenase"/>
    <property type="match status" value="1"/>
</dbReference>
<comment type="catalytic activity">
    <reaction evidence="11 12">
        <text>L-histidinol + 2 NAD(+) + H2O = L-histidine + 2 NADH + 3 H(+)</text>
        <dbReference type="Rhea" id="RHEA:20641"/>
        <dbReference type="ChEBI" id="CHEBI:15377"/>
        <dbReference type="ChEBI" id="CHEBI:15378"/>
        <dbReference type="ChEBI" id="CHEBI:57540"/>
        <dbReference type="ChEBI" id="CHEBI:57595"/>
        <dbReference type="ChEBI" id="CHEBI:57699"/>
        <dbReference type="ChEBI" id="CHEBI:57945"/>
        <dbReference type="EC" id="1.1.1.23"/>
    </reaction>
</comment>
<evidence type="ECO:0000256" key="13">
    <source>
        <dbReference type="PIRNR" id="PIRNR000099"/>
    </source>
</evidence>
<dbReference type="SUPFAM" id="SSF53720">
    <property type="entry name" value="ALDH-like"/>
    <property type="match status" value="1"/>
</dbReference>
<name>A0A108U4F5_9GAMM</name>
<protein>
    <recommendedName>
        <fullName evidence="4 12">Histidinol dehydrogenase</fullName>
        <shortName evidence="12">HDH</shortName>
        <ecNumber evidence="4 12">1.1.1.23</ecNumber>
    </recommendedName>
</protein>
<evidence type="ECO:0000256" key="3">
    <source>
        <dbReference type="ARBA" id="ARBA00010178"/>
    </source>
</evidence>
<dbReference type="UniPathway" id="UPA00031">
    <property type="reaction ID" value="UER00014"/>
</dbReference>
<evidence type="ECO:0000256" key="12">
    <source>
        <dbReference type="HAMAP-Rule" id="MF_01024"/>
    </source>
</evidence>
<dbReference type="PRINTS" id="PR00083">
    <property type="entry name" value="HOLDHDRGNASE"/>
</dbReference>
<evidence type="ECO:0000256" key="1">
    <source>
        <dbReference type="ARBA" id="ARBA00003850"/>
    </source>
</evidence>
<dbReference type="OrthoDB" id="9805269at2"/>
<dbReference type="GO" id="GO:0000105">
    <property type="term" value="P:L-histidine biosynthetic process"/>
    <property type="evidence" value="ECO:0007669"/>
    <property type="project" value="UniProtKB-UniRule"/>
</dbReference>
<dbReference type="InterPro" id="IPR022695">
    <property type="entry name" value="Histidinol_DH_monofunct"/>
</dbReference>
<evidence type="ECO:0000256" key="18">
    <source>
        <dbReference type="RuleBase" id="RU004175"/>
    </source>
</evidence>
<feature type="binding site" evidence="12 16">
    <location>
        <position position="420"/>
    </location>
    <ligand>
        <name>substrate</name>
    </ligand>
</feature>
<dbReference type="HAMAP" id="MF_01024">
    <property type="entry name" value="HisD"/>
    <property type="match status" value="1"/>
</dbReference>
<keyword evidence="7 12" id="KW-0862">Zinc</keyword>
<dbReference type="PANTHER" id="PTHR21256">
    <property type="entry name" value="HISTIDINOL DEHYDROGENASE HDH"/>
    <property type="match status" value="1"/>
</dbReference>
<feature type="binding site" evidence="12 16">
    <location>
        <position position="263"/>
    </location>
    <ligand>
        <name>substrate</name>
    </ligand>
</feature>
<keyword evidence="5 12" id="KW-0028">Amino-acid biosynthesis</keyword>
<feature type="active site" description="Proton acceptor" evidence="12 14">
    <location>
        <position position="328"/>
    </location>
</feature>
<feature type="binding site" evidence="12 17">
    <location>
        <position position="420"/>
    </location>
    <ligand>
        <name>Zn(2+)</name>
        <dbReference type="ChEBI" id="CHEBI:29105"/>
    </ligand>
</feature>
<dbReference type="Gene3D" id="1.20.5.1300">
    <property type="match status" value="1"/>
</dbReference>
<evidence type="ECO:0000256" key="5">
    <source>
        <dbReference type="ARBA" id="ARBA00022605"/>
    </source>
</evidence>
<feature type="binding site" evidence="12 15">
    <location>
        <position position="189"/>
    </location>
    <ligand>
        <name>NAD(+)</name>
        <dbReference type="ChEBI" id="CHEBI:57540"/>
    </ligand>
</feature>
<reference evidence="19 20" key="1">
    <citation type="journal article" date="2014" name="Genome Announc.">
        <title>Draft Genome Sequence of Lysobacter capsici AZ78, a Bacterium Antagonistic to Plant-Pathogenic Oomycetes.</title>
        <authorList>
            <person name="Puopolo G."/>
            <person name="Sonego P."/>
            <person name="Engelen K."/>
            <person name="Pertot I."/>
        </authorList>
    </citation>
    <scope>NUCLEOTIDE SEQUENCE [LARGE SCALE GENOMIC DNA]</scope>
    <source>
        <strain evidence="19 20">AZ78</strain>
    </source>
</reference>
<feature type="binding site" evidence="12 16">
    <location>
        <position position="328"/>
    </location>
    <ligand>
        <name>substrate</name>
    </ligand>
</feature>
<dbReference type="GO" id="GO:0051287">
    <property type="term" value="F:NAD binding"/>
    <property type="evidence" value="ECO:0007669"/>
    <property type="project" value="InterPro"/>
</dbReference>
<dbReference type="PIRSF" id="PIRSF000099">
    <property type="entry name" value="Histidinol_dh"/>
    <property type="match status" value="1"/>
</dbReference>
<comment type="caution">
    <text evidence="19">The sequence shown here is derived from an EMBL/GenBank/DDBJ whole genome shotgun (WGS) entry which is preliminary data.</text>
</comment>
<comment type="cofactor">
    <cofactor evidence="12 17">
        <name>Zn(2+)</name>
        <dbReference type="ChEBI" id="CHEBI:29105"/>
    </cofactor>
    <text evidence="12 17">Binds 1 zinc ion per subunit.</text>
</comment>
<dbReference type="EC" id="1.1.1.23" evidence="4 12"/>
<evidence type="ECO:0000256" key="7">
    <source>
        <dbReference type="ARBA" id="ARBA00022833"/>
    </source>
</evidence>
<evidence type="ECO:0000256" key="10">
    <source>
        <dbReference type="ARBA" id="ARBA00023102"/>
    </source>
</evidence>
<dbReference type="InterPro" id="IPR016161">
    <property type="entry name" value="Ald_DH/histidinol_DH"/>
</dbReference>
<dbReference type="InterPro" id="IPR001692">
    <property type="entry name" value="Histidinol_DH_CS"/>
</dbReference>
<evidence type="ECO:0000256" key="8">
    <source>
        <dbReference type="ARBA" id="ARBA00023002"/>
    </source>
</evidence>
<evidence type="ECO:0000256" key="15">
    <source>
        <dbReference type="PIRSR" id="PIRSR000099-2"/>
    </source>
</evidence>
<feature type="binding site" evidence="12 16">
    <location>
        <position position="238"/>
    </location>
    <ligand>
        <name>substrate</name>
    </ligand>
</feature>
<dbReference type="FunFam" id="1.20.5.1300:FF:000001">
    <property type="entry name" value="Histidine biosynthesis trifunctional protein"/>
    <property type="match status" value="1"/>
</dbReference>
<evidence type="ECO:0000256" key="4">
    <source>
        <dbReference type="ARBA" id="ARBA00012965"/>
    </source>
</evidence>
<comment type="similarity">
    <text evidence="3 12 13 18">Belongs to the histidinol dehydrogenase family.</text>
</comment>
<gene>
    <name evidence="12" type="primary">hisD</name>
    <name evidence="19" type="ORF">AZ78_5032</name>
</gene>
<accession>A0A108U4F5</accession>
<feature type="binding site" evidence="12 17">
    <location>
        <position position="260"/>
    </location>
    <ligand>
        <name>Zn(2+)</name>
        <dbReference type="ChEBI" id="CHEBI:29105"/>
    </ligand>
</feature>